<dbReference type="PANTHER" id="PTHR12121">
    <property type="entry name" value="CARBON CATABOLITE REPRESSOR PROTEIN 4"/>
    <property type="match status" value="1"/>
</dbReference>
<dbReference type="InterPro" id="IPR050410">
    <property type="entry name" value="CCR4/nocturin_mRNA_transcr"/>
</dbReference>
<dbReference type="Gene3D" id="3.60.10.10">
    <property type="entry name" value="Endonuclease/exonuclease/phosphatase"/>
    <property type="match status" value="1"/>
</dbReference>
<protein>
    <submittedName>
        <fullName evidence="5">ZYBA0S04-07646g1_1</fullName>
    </submittedName>
</protein>
<dbReference type="PANTHER" id="PTHR12121:SF45">
    <property type="entry name" value="NOCTURNIN"/>
    <property type="match status" value="1"/>
</dbReference>
<dbReference type="OrthoDB" id="428734at2759"/>
<feature type="compositionally biased region" description="Acidic residues" evidence="3">
    <location>
        <begin position="324"/>
        <end position="333"/>
    </location>
</feature>
<evidence type="ECO:0000313" key="5">
    <source>
        <dbReference type="EMBL" id="CDF89578.1"/>
    </source>
</evidence>
<dbReference type="InterPro" id="IPR036691">
    <property type="entry name" value="Endo/exonu/phosph_ase_sf"/>
</dbReference>
<dbReference type="Pfam" id="PF03372">
    <property type="entry name" value="Exo_endo_phos"/>
    <property type="match status" value="1"/>
</dbReference>
<keyword evidence="6" id="KW-1185">Reference proteome</keyword>
<sequence length="482" mass="55272">MSNENSAEKVAKDVGRKKGKKGKKIPVSPEHIAKVRAEREAARAAKREAMLAKGVDPECPPELQFIKRPILQLHEDEPIKSFTFSLMSYNCLAQALIRRKLFPTSGDALKWYRRSQVLLNEFKHYNADVICLQEIDYIQFQSFWKEELAKLGYGVQFHRQASKNHGVAIAWKENLFTLTDKMLIDFDKELSGDIPPRTTTNNAGLLLSLKFSGEVIKKYGGNKSGIIVGTTHLFWHPFGTFERTRQCYVVLKKIKEFLHRVNVLQNDNDGDISQWHPFFCGDFNSQPFDAPYLSMTSKPIEYTGRAKRVIECSTSYTFSKMRDGEEDADEEGGNIEKYGTGQPEHPVPDSYHAKPNEEELVRKMQDLHNSLDMRAISLYAVGYRKVHPENSSLDNDRGEPEISNWANTWRGLLDYMFYVRNWDFSDHKAVDSLESFEAESGIRIRGLLRMPPAKEMTEHGQPHEGEYPSDHLCILCNLELVN</sequence>
<dbReference type="EMBL" id="HG316457">
    <property type="protein sequence ID" value="CDF89578.1"/>
    <property type="molecule type" value="Genomic_DNA"/>
</dbReference>
<feature type="region of interest" description="Disordered" evidence="3">
    <location>
        <begin position="322"/>
        <end position="347"/>
    </location>
</feature>
<dbReference type="GO" id="GO:0000175">
    <property type="term" value="F:3'-5'-RNA exonuclease activity"/>
    <property type="evidence" value="ECO:0007669"/>
    <property type="project" value="TreeGrafter"/>
</dbReference>
<evidence type="ECO:0000259" key="4">
    <source>
        <dbReference type="Pfam" id="PF03372"/>
    </source>
</evidence>
<keyword evidence="2" id="KW-0378">Hydrolase</keyword>
<feature type="domain" description="Endonuclease/exonuclease/phosphatase" evidence="4">
    <location>
        <begin position="87"/>
        <end position="471"/>
    </location>
</feature>
<dbReference type="GO" id="GO:0006139">
    <property type="term" value="P:nucleobase-containing compound metabolic process"/>
    <property type="evidence" value="ECO:0007669"/>
    <property type="project" value="UniProtKB-ARBA"/>
</dbReference>
<feature type="compositionally biased region" description="Basic and acidic residues" evidence="3">
    <location>
        <begin position="1"/>
        <end position="16"/>
    </location>
</feature>
<organism evidence="5 6">
    <name type="scientific">Zygosaccharomyces bailii (strain CLIB 213 / ATCC 58445 / CBS 680 / BCRC 21525 / NBRC 1098 / NCYC 1416 / NRRL Y-2227)</name>
    <dbReference type="NCBI Taxonomy" id="1333698"/>
    <lineage>
        <taxon>Eukaryota</taxon>
        <taxon>Fungi</taxon>
        <taxon>Dikarya</taxon>
        <taxon>Ascomycota</taxon>
        <taxon>Saccharomycotina</taxon>
        <taxon>Saccharomycetes</taxon>
        <taxon>Saccharomycetales</taxon>
        <taxon>Saccharomycetaceae</taxon>
        <taxon>Zygosaccharomyces</taxon>
    </lineage>
</organism>
<dbReference type="InterPro" id="IPR005135">
    <property type="entry name" value="Endo/exonuclease/phosphatase"/>
</dbReference>
<dbReference type="AlphaFoldDB" id="A0A8J2T7S1"/>
<reference evidence="6" key="1">
    <citation type="journal article" date="2013" name="Genome Announc.">
        <title>Genome sequence of the food spoilage yeast Zygosaccharomyces bailii CLIB 213(T).</title>
        <authorList>
            <person name="Galeote V."/>
            <person name="Bigey F."/>
            <person name="Devillers H."/>
            <person name="Neuveglise C."/>
            <person name="Dequin S."/>
        </authorList>
    </citation>
    <scope>NUCLEOTIDE SEQUENCE [LARGE SCALE GENOMIC DNA]</scope>
    <source>
        <strain evidence="6">CLIB 213 / ATCC 58445 / CBS 680 / CCRC 21525 / NBRC 1098 / NCYC 1416 / NRRL Y-2227</strain>
    </source>
</reference>
<evidence type="ECO:0000256" key="3">
    <source>
        <dbReference type="SAM" id="MobiDB-lite"/>
    </source>
</evidence>
<evidence type="ECO:0000256" key="2">
    <source>
        <dbReference type="ARBA" id="ARBA00022801"/>
    </source>
</evidence>
<comment type="similarity">
    <text evidence="1">Belongs to the CCR4/nocturin family.</text>
</comment>
<dbReference type="Proteomes" id="UP000019375">
    <property type="component" value="Unassembled WGS sequence"/>
</dbReference>
<proteinExistence type="inferred from homology"/>
<gene>
    <name evidence="5" type="ORF">BN860_07646g</name>
</gene>
<name>A0A8J2T7S1_ZYGB2</name>
<dbReference type="SUPFAM" id="SSF56219">
    <property type="entry name" value="DNase I-like"/>
    <property type="match status" value="1"/>
</dbReference>
<accession>A0A8J2T7S1</accession>
<feature type="region of interest" description="Disordered" evidence="3">
    <location>
        <begin position="1"/>
        <end position="31"/>
    </location>
</feature>
<evidence type="ECO:0000313" key="6">
    <source>
        <dbReference type="Proteomes" id="UP000019375"/>
    </source>
</evidence>
<evidence type="ECO:0000256" key="1">
    <source>
        <dbReference type="ARBA" id="ARBA00010774"/>
    </source>
</evidence>